<evidence type="ECO:0000313" key="1">
    <source>
        <dbReference type="EMBL" id="BBA36289.1"/>
    </source>
</evidence>
<dbReference type="KEGG" id="mmai:sS8_4359"/>
<dbReference type="Proteomes" id="UP000266313">
    <property type="component" value="Chromosome"/>
</dbReference>
<dbReference type="RefSeq" id="WP_119631487.1">
    <property type="nucleotide sequence ID" value="NZ_AP017928.1"/>
</dbReference>
<proteinExistence type="predicted"/>
<accession>A0A250L1V2</accession>
<gene>
    <name evidence="1" type="ORF">sS8_4359</name>
</gene>
<reference evidence="1 2" key="1">
    <citation type="submission" date="2016-12" db="EMBL/GenBank/DDBJ databases">
        <title>Genome sequencing of Methylocaldum marinum.</title>
        <authorList>
            <person name="Takeuchi M."/>
            <person name="Kamagata Y."/>
            <person name="Hiraoka S."/>
            <person name="Oshima K."/>
            <person name="Hattori M."/>
            <person name="Iwasaki W."/>
        </authorList>
    </citation>
    <scope>NUCLEOTIDE SEQUENCE [LARGE SCALE GENOMIC DNA]</scope>
    <source>
        <strain evidence="1 2">S8</strain>
    </source>
</reference>
<name>A0A250L1V2_9GAMM</name>
<dbReference type="OrthoDB" id="512336at2"/>
<evidence type="ECO:0008006" key="3">
    <source>
        <dbReference type="Google" id="ProtNLM"/>
    </source>
</evidence>
<dbReference type="Pfam" id="PF07617">
    <property type="entry name" value="DUF1579"/>
    <property type="match status" value="1"/>
</dbReference>
<dbReference type="InterPro" id="IPR011473">
    <property type="entry name" value="DUF1579"/>
</dbReference>
<protein>
    <recommendedName>
        <fullName evidence="3">DUF1579 domain-containing protein</fullName>
    </recommendedName>
</protein>
<sequence length="160" mass="17981">MNHEPQNLHPWLQKLVGDWTYEIEGACEPGKPPQKATGTENVRFFGGIWVLCESRGEMPGGGRATALMTLGHDSQKERFVGTWLGSMMSWLFVYEGSLDVAGQVLSLNTAGPDFAVQGKSAKYRDVIEFKSSEHRVMNSYVLGEDGDWHRIMSANFWRQI</sequence>
<dbReference type="EMBL" id="AP017928">
    <property type="protein sequence ID" value="BBA36289.1"/>
    <property type="molecule type" value="Genomic_DNA"/>
</dbReference>
<keyword evidence="2" id="KW-1185">Reference proteome</keyword>
<evidence type="ECO:0000313" key="2">
    <source>
        <dbReference type="Proteomes" id="UP000266313"/>
    </source>
</evidence>
<dbReference type="AlphaFoldDB" id="A0A250L1V2"/>
<organism evidence="1 2">
    <name type="scientific">Methylocaldum marinum</name>
    <dbReference type="NCBI Taxonomy" id="1432792"/>
    <lineage>
        <taxon>Bacteria</taxon>
        <taxon>Pseudomonadati</taxon>
        <taxon>Pseudomonadota</taxon>
        <taxon>Gammaproteobacteria</taxon>
        <taxon>Methylococcales</taxon>
        <taxon>Methylococcaceae</taxon>
        <taxon>Methylocaldum</taxon>
    </lineage>
</organism>